<feature type="domain" description="HTH lysR-type" evidence="5">
    <location>
        <begin position="7"/>
        <end position="59"/>
    </location>
</feature>
<dbReference type="InterPro" id="IPR036390">
    <property type="entry name" value="WH_DNA-bd_sf"/>
</dbReference>
<dbReference type="AlphaFoldDB" id="A0A0M6XW13"/>
<name>A0A0M6XW13_9HYPH</name>
<dbReference type="PANTHER" id="PTHR30346:SF28">
    <property type="entry name" value="HTH-TYPE TRANSCRIPTIONAL REGULATOR CYNR"/>
    <property type="match status" value="1"/>
</dbReference>
<evidence type="ECO:0000256" key="3">
    <source>
        <dbReference type="ARBA" id="ARBA00023125"/>
    </source>
</evidence>
<keyword evidence="7" id="KW-1185">Reference proteome</keyword>
<accession>A0A0M6XW13</accession>
<organism evidence="6 7">
    <name type="scientific">Roseibium aggregatum</name>
    <dbReference type="NCBI Taxonomy" id="187304"/>
    <lineage>
        <taxon>Bacteria</taxon>
        <taxon>Pseudomonadati</taxon>
        <taxon>Pseudomonadota</taxon>
        <taxon>Alphaproteobacteria</taxon>
        <taxon>Hyphomicrobiales</taxon>
        <taxon>Stappiaceae</taxon>
        <taxon>Roseibium</taxon>
    </lineage>
</organism>
<dbReference type="OrthoDB" id="8479357at2"/>
<dbReference type="SUPFAM" id="SSF46785">
    <property type="entry name" value="Winged helix' DNA-binding domain"/>
    <property type="match status" value="1"/>
</dbReference>
<protein>
    <submittedName>
        <fullName evidence="6">Hca operon transcriptional activator</fullName>
    </submittedName>
</protein>
<dbReference type="Gene3D" id="1.10.10.10">
    <property type="entry name" value="Winged helix-like DNA-binding domain superfamily/Winged helix DNA-binding domain"/>
    <property type="match status" value="1"/>
</dbReference>
<dbReference type="SUPFAM" id="SSF53850">
    <property type="entry name" value="Periplasmic binding protein-like II"/>
    <property type="match status" value="1"/>
</dbReference>
<evidence type="ECO:0000313" key="7">
    <source>
        <dbReference type="Proteomes" id="UP000048926"/>
    </source>
</evidence>
<dbReference type="EMBL" id="CXST01000001">
    <property type="protein sequence ID" value="CTQ41693.1"/>
    <property type="molecule type" value="Genomic_DNA"/>
</dbReference>
<dbReference type="PANTHER" id="PTHR30346">
    <property type="entry name" value="TRANSCRIPTIONAL DUAL REGULATOR HCAR-RELATED"/>
    <property type="match status" value="1"/>
</dbReference>
<dbReference type="Proteomes" id="UP000048926">
    <property type="component" value="Unassembled WGS sequence"/>
</dbReference>
<dbReference type="GO" id="GO:0003677">
    <property type="term" value="F:DNA binding"/>
    <property type="evidence" value="ECO:0007669"/>
    <property type="project" value="UniProtKB-KW"/>
</dbReference>
<dbReference type="Pfam" id="PF00126">
    <property type="entry name" value="HTH_1"/>
    <property type="match status" value="1"/>
</dbReference>
<evidence type="ECO:0000256" key="1">
    <source>
        <dbReference type="ARBA" id="ARBA00009437"/>
    </source>
</evidence>
<reference evidence="7" key="1">
    <citation type="submission" date="2015-07" db="EMBL/GenBank/DDBJ databases">
        <authorList>
            <person name="Rodrigo-Torres Lidia"/>
            <person name="Arahal R.David."/>
        </authorList>
    </citation>
    <scope>NUCLEOTIDE SEQUENCE [LARGE SCALE GENOMIC DNA]</scope>
    <source>
        <strain evidence="7">CECT 4801</strain>
    </source>
</reference>
<dbReference type="FunFam" id="1.10.10.10:FF:000001">
    <property type="entry name" value="LysR family transcriptional regulator"/>
    <property type="match status" value="1"/>
</dbReference>
<keyword evidence="3" id="KW-0238">DNA-binding</keyword>
<dbReference type="CDD" id="cd05466">
    <property type="entry name" value="PBP2_LTTR_substrate"/>
    <property type="match status" value="1"/>
</dbReference>
<dbReference type="GO" id="GO:0032993">
    <property type="term" value="C:protein-DNA complex"/>
    <property type="evidence" value="ECO:0007669"/>
    <property type="project" value="TreeGrafter"/>
</dbReference>
<dbReference type="PRINTS" id="PR00039">
    <property type="entry name" value="HTHLYSR"/>
</dbReference>
<dbReference type="Gene3D" id="3.40.190.290">
    <property type="match status" value="1"/>
</dbReference>
<evidence type="ECO:0000256" key="4">
    <source>
        <dbReference type="ARBA" id="ARBA00023163"/>
    </source>
</evidence>
<keyword evidence="4" id="KW-0804">Transcription</keyword>
<evidence type="ECO:0000259" key="5">
    <source>
        <dbReference type="PROSITE" id="PS50931"/>
    </source>
</evidence>
<dbReference type="PROSITE" id="PS50931">
    <property type="entry name" value="HTH_LYSR"/>
    <property type="match status" value="1"/>
</dbReference>
<dbReference type="InterPro" id="IPR005119">
    <property type="entry name" value="LysR_subst-bd"/>
</dbReference>
<comment type="similarity">
    <text evidence="1">Belongs to the LysR transcriptional regulatory family.</text>
</comment>
<dbReference type="GO" id="GO:0003700">
    <property type="term" value="F:DNA-binding transcription factor activity"/>
    <property type="evidence" value="ECO:0007669"/>
    <property type="project" value="InterPro"/>
</dbReference>
<evidence type="ECO:0000256" key="2">
    <source>
        <dbReference type="ARBA" id="ARBA00023015"/>
    </source>
</evidence>
<dbReference type="RefSeq" id="WP_055653546.1">
    <property type="nucleotide sequence ID" value="NZ_CXST01000001.1"/>
</dbReference>
<sequence>MLEVTPLRYFVSAFELGTISAAATGHGISQPSLSQALQKLEDAIGTSLFVRSRTGLRPTPAGRDLYHHAQSILRAVGDAENRFLKAPPLRLSLYTAPDILLPAFQGAFHALRTTYPTLEMRFEQAAADAELSLVDKACSPKSHKYRELYNEPYVLAVARSHPLAGRNRISMNDLQSVSLISRRYCPNYDALLAEFALAGLPLNVSAEAVNDQQVLELAGLGFGAAILPAGHLKMKDTLTGVPLDHEGLERRSVGIAVKKTAFADEMFRTWMTGWATLPIRL</sequence>
<dbReference type="Pfam" id="PF03466">
    <property type="entry name" value="LysR_substrate"/>
    <property type="match status" value="1"/>
</dbReference>
<keyword evidence="2" id="KW-0805">Transcription regulation</keyword>
<dbReference type="InterPro" id="IPR036388">
    <property type="entry name" value="WH-like_DNA-bd_sf"/>
</dbReference>
<proteinExistence type="inferred from homology"/>
<dbReference type="STRING" id="187304.B0E33_01065"/>
<evidence type="ECO:0000313" key="6">
    <source>
        <dbReference type="EMBL" id="CTQ41693.1"/>
    </source>
</evidence>
<gene>
    <name evidence="6" type="primary">hcaR_1</name>
    <name evidence="6" type="ORF">LAL4801_00112</name>
</gene>
<dbReference type="InterPro" id="IPR000847">
    <property type="entry name" value="LysR_HTH_N"/>
</dbReference>